<evidence type="ECO:0000256" key="1">
    <source>
        <dbReference type="ARBA" id="ARBA00022798"/>
    </source>
</evidence>
<dbReference type="FunFam" id="1.10.10.10:FF:000056">
    <property type="entry name" value="IclR family transcriptional regulator"/>
    <property type="match status" value="1"/>
</dbReference>
<evidence type="ECO:0000256" key="3">
    <source>
        <dbReference type="ARBA" id="ARBA00023125"/>
    </source>
</evidence>
<dbReference type="SUPFAM" id="SSF46785">
    <property type="entry name" value="Winged helix' DNA-binding domain"/>
    <property type="match status" value="1"/>
</dbReference>
<organism evidence="9 10">
    <name type="scientific">Acrocarpospora macrocephala</name>
    <dbReference type="NCBI Taxonomy" id="150177"/>
    <lineage>
        <taxon>Bacteria</taxon>
        <taxon>Bacillati</taxon>
        <taxon>Actinomycetota</taxon>
        <taxon>Actinomycetes</taxon>
        <taxon>Streptosporangiales</taxon>
        <taxon>Streptosporangiaceae</taxon>
        <taxon>Acrocarpospora</taxon>
    </lineage>
</organism>
<comment type="function">
    <text evidence="5">May be an activator protein for the gylABX operon.</text>
</comment>
<protein>
    <recommendedName>
        <fullName evidence="6">Glycerol operon regulatory protein</fullName>
    </recommendedName>
</protein>
<evidence type="ECO:0000256" key="5">
    <source>
        <dbReference type="ARBA" id="ARBA00058938"/>
    </source>
</evidence>
<dbReference type="PANTHER" id="PTHR30136:SF35">
    <property type="entry name" value="HTH-TYPE TRANSCRIPTIONAL REGULATOR RV1719"/>
    <property type="match status" value="1"/>
</dbReference>
<sequence>MSQLTEGGATARRALRLLEALAASGPYPSLDQLAASTGLSKSTAYRLLRVLQEEHYVERAESGGYRLGSRMVGLAAAALPELDLYAAVRPVLTRLAQLSQETVTLHRRAGDLAILVLAAESEEFSLRRVARIGEATPLIRGAAGTAILAQADESDRRAIIERNVTPSERTALETLLADVRHRGFAVSTGANHPGVHGLAIAVPSTAASARAISIAISGPGFRWTGERMVRFAPHLREAVAELSLLFEEQREREVMS</sequence>
<keyword evidence="3" id="KW-0238">DNA-binding</keyword>
<dbReference type="GO" id="GO:0006071">
    <property type="term" value="P:glycerol metabolic process"/>
    <property type="evidence" value="ECO:0007669"/>
    <property type="project" value="UniProtKB-KW"/>
</dbReference>
<dbReference type="OrthoDB" id="60629at2"/>
<comment type="caution">
    <text evidence="9">The sequence shown here is derived from an EMBL/GenBank/DDBJ whole genome shotgun (WGS) entry which is preliminary data.</text>
</comment>
<evidence type="ECO:0000256" key="6">
    <source>
        <dbReference type="ARBA" id="ARBA00070406"/>
    </source>
</evidence>
<dbReference type="Proteomes" id="UP000331127">
    <property type="component" value="Unassembled WGS sequence"/>
</dbReference>
<keyword evidence="1" id="KW-0319">Glycerol metabolism</keyword>
<dbReference type="RefSeq" id="WP_155354568.1">
    <property type="nucleotide sequence ID" value="NZ_BAAAHL010000065.1"/>
</dbReference>
<dbReference type="InterPro" id="IPR005471">
    <property type="entry name" value="Tscrpt_reg_IclR_N"/>
</dbReference>
<dbReference type="Gene3D" id="3.30.450.40">
    <property type="match status" value="1"/>
</dbReference>
<evidence type="ECO:0000313" key="10">
    <source>
        <dbReference type="Proteomes" id="UP000331127"/>
    </source>
</evidence>
<keyword evidence="10" id="KW-1185">Reference proteome</keyword>
<dbReference type="PROSITE" id="PS51077">
    <property type="entry name" value="HTH_ICLR"/>
    <property type="match status" value="1"/>
</dbReference>
<evidence type="ECO:0000259" key="8">
    <source>
        <dbReference type="PROSITE" id="PS51078"/>
    </source>
</evidence>
<keyword evidence="2" id="KW-0805">Transcription regulation</keyword>
<dbReference type="AlphaFoldDB" id="A0A5M3WS37"/>
<evidence type="ECO:0000256" key="2">
    <source>
        <dbReference type="ARBA" id="ARBA00023015"/>
    </source>
</evidence>
<dbReference type="SUPFAM" id="SSF55781">
    <property type="entry name" value="GAF domain-like"/>
    <property type="match status" value="1"/>
</dbReference>
<dbReference type="PROSITE" id="PS51078">
    <property type="entry name" value="ICLR_ED"/>
    <property type="match status" value="1"/>
</dbReference>
<dbReference type="SMART" id="SM00346">
    <property type="entry name" value="HTH_ICLR"/>
    <property type="match status" value="1"/>
</dbReference>
<reference evidence="9 10" key="1">
    <citation type="submission" date="2019-10" db="EMBL/GenBank/DDBJ databases">
        <title>Whole genome shotgun sequence of Acrocarpospora macrocephala NBRC 16266.</title>
        <authorList>
            <person name="Ichikawa N."/>
            <person name="Kimura A."/>
            <person name="Kitahashi Y."/>
            <person name="Komaki H."/>
            <person name="Oguchi A."/>
        </authorList>
    </citation>
    <scope>NUCLEOTIDE SEQUENCE [LARGE SCALE GENOMIC DNA]</scope>
    <source>
        <strain evidence="9 10">NBRC 16266</strain>
    </source>
</reference>
<dbReference type="PANTHER" id="PTHR30136">
    <property type="entry name" value="HELIX-TURN-HELIX TRANSCRIPTIONAL REGULATOR, ICLR FAMILY"/>
    <property type="match status" value="1"/>
</dbReference>
<dbReference type="InterPro" id="IPR050707">
    <property type="entry name" value="HTH_MetabolicPath_Reg"/>
</dbReference>
<dbReference type="Gene3D" id="1.10.10.10">
    <property type="entry name" value="Winged helix-like DNA-binding domain superfamily/Winged helix DNA-binding domain"/>
    <property type="match status" value="1"/>
</dbReference>
<accession>A0A5M3WS37</accession>
<keyword evidence="4" id="KW-0804">Transcription</keyword>
<dbReference type="Pfam" id="PF09339">
    <property type="entry name" value="HTH_IclR"/>
    <property type="match status" value="1"/>
</dbReference>
<dbReference type="InterPro" id="IPR014757">
    <property type="entry name" value="Tscrpt_reg_IclR_C"/>
</dbReference>
<dbReference type="EMBL" id="BLAE01000013">
    <property type="protein sequence ID" value="GES08998.1"/>
    <property type="molecule type" value="Genomic_DNA"/>
</dbReference>
<dbReference type="GO" id="GO:0045892">
    <property type="term" value="P:negative regulation of DNA-templated transcription"/>
    <property type="evidence" value="ECO:0007669"/>
    <property type="project" value="TreeGrafter"/>
</dbReference>
<evidence type="ECO:0000313" key="9">
    <source>
        <dbReference type="EMBL" id="GES08998.1"/>
    </source>
</evidence>
<evidence type="ECO:0000256" key="4">
    <source>
        <dbReference type="ARBA" id="ARBA00023163"/>
    </source>
</evidence>
<evidence type="ECO:0000259" key="7">
    <source>
        <dbReference type="PROSITE" id="PS51077"/>
    </source>
</evidence>
<dbReference type="InterPro" id="IPR036390">
    <property type="entry name" value="WH_DNA-bd_sf"/>
</dbReference>
<dbReference type="InterPro" id="IPR029016">
    <property type="entry name" value="GAF-like_dom_sf"/>
</dbReference>
<gene>
    <name evidence="9" type="ORF">Amac_025940</name>
</gene>
<feature type="domain" description="HTH iclR-type" evidence="7">
    <location>
        <begin position="8"/>
        <end position="69"/>
    </location>
</feature>
<dbReference type="GO" id="GO:0003677">
    <property type="term" value="F:DNA binding"/>
    <property type="evidence" value="ECO:0007669"/>
    <property type="project" value="UniProtKB-KW"/>
</dbReference>
<proteinExistence type="predicted"/>
<dbReference type="Pfam" id="PF01614">
    <property type="entry name" value="IclR_C"/>
    <property type="match status" value="1"/>
</dbReference>
<dbReference type="InterPro" id="IPR036388">
    <property type="entry name" value="WH-like_DNA-bd_sf"/>
</dbReference>
<feature type="domain" description="IclR-ED" evidence="8">
    <location>
        <begin position="70"/>
        <end position="248"/>
    </location>
</feature>
<dbReference type="GO" id="GO:0003700">
    <property type="term" value="F:DNA-binding transcription factor activity"/>
    <property type="evidence" value="ECO:0007669"/>
    <property type="project" value="TreeGrafter"/>
</dbReference>
<name>A0A5M3WS37_9ACTN</name>